<name>X0USL2_9ZZZZ</name>
<feature type="non-terminal residue" evidence="1">
    <location>
        <position position="136"/>
    </location>
</feature>
<dbReference type="AlphaFoldDB" id="X0USL2"/>
<protein>
    <recommendedName>
        <fullName evidence="2">Glycosyl transferase family 1 domain-containing protein</fullName>
    </recommendedName>
</protein>
<comment type="caution">
    <text evidence="1">The sequence shown here is derived from an EMBL/GenBank/DDBJ whole genome shotgun (WGS) entry which is preliminary data.</text>
</comment>
<reference evidence="1" key="1">
    <citation type="journal article" date="2014" name="Front. Microbiol.">
        <title>High frequency of phylogenetically diverse reductive dehalogenase-homologous genes in deep subseafloor sedimentary metagenomes.</title>
        <authorList>
            <person name="Kawai M."/>
            <person name="Futagami T."/>
            <person name="Toyoda A."/>
            <person name="Takaki Y."/>
            <person name="Nishi S."/>
            <person name="Hori S."/>
            <person name="Arai W."/>
            <person name="Tsubouchi T."/>
            <person name="Morono Y."/>
            <person name="Uchiyama I."/>
            <person name="Ito T."/>
            <person name="Fujiyama A."/>
            <person name="Inagaki F."/>
            <person name="Takami H."/>
        </authorList>
    </citation>
    <scope>NUCLEOTIDE SEQUENCE</scope>
    <source>
        <strain evidence="1">Expedition CK06-06</strain>
    </source>
</reference>
<accession>X0USL2</accession>
<dbReference type="Gene3D" id="3.40.50.2000">
    <property type="entry name" value="Glycogen Phosphorylase B"/>
    <property type="match status" value="1"/>
</dbReference>
<evidence type="ECO:0008006" key="2">
    <source>
        <dbReference type="Google" id="ProtNLM"/>
    </source>
</evidence>
<sequence>MLGIGNDKKVALYTGGIADYNLTYEHVESVEAWPENVVLVMHIWGRKKDIARLKEFSRGSNREIYFSTDLLPFDDIVKIYSSCDIGLALYGSQTLNHKYAGLSSGKMFNFIKACVPVITNATPSCISAVEKTGCGV</sequence>
<dbReference type="EMBL" id="BARS01021408">
    <property type="protein sequence ID" value="GAG03288.1"/>
    <property type="molecule type" value="Genomic_DNA"/>
</dbReference>
<evidence type="ECO:0000313" key="1">
    <source>
        <dbReference type="EMBL" id="GAG03288.1"/>
    </source>
</evidence>
<proteinExistence type="predicted"/>
<gene>
    <name evidence="1" type="ORF">S01H1_34391</name>
</gene>
<organism evidence="1">
    <name type="scientific">marine sediment metagenome</name>
    <dbReference type="NCBI Taxonomy" id="412755"/>
    <lineage>
        <taxon>unclassified sequences</taxon>
        <taxon>metagenomes</taxon>
        <taxon>ecological metagenomes</taxon>
    </lineage>
</organism>